<keyword evidence="5" id="KW-1185">Reference proteome</keyword>
<dbReference type="PANTHER" id="PTHR47938">
    <property type="entry name" value="RESPIRATORY COMPLEX I CHAPERONE (CIA84), PUTATIVE (AFU_ORTHOLOGUE AFUA_2G06020)-RELATED"/>
    <property type="match status" value="1"/>
</dbReference>
<evidence type="ECO:0000256" key="2">
    <source>
        <dbReference type="ARBA" id="ARBA00022737"/>
    </source>
</evidence>
<evidence type="ECO:0000256" key="3">
    <source>
        <dbReference type="PROSITE-ProRule" id="PRU00708"/>
    </source>
</evidence>
<feature type="repeat" description="PPR" evidence="3">
    <location>
        <begin position="284"/>
        <end position="318"/>
    </location>
</feature>
<dbReference type="Proteomes" id="UP000541444">
    <property type="component" value="Unassembled WGS sequence"/>
</dbReference>
<proteinExistence type="inferred from homology"/>
<dbReference type="Gene3D" id="1.25.40.10">
    <property type="entry name" value="Tetratricopeptide repeat domain"/>
    <property type="match status" value="3"/>
</dbReference>
<dbReference type="PANTHER" id="PTHR47938:SF9">
    <property type="entry name" value="OS10G0422300 PROTEIN"/>
    <property type="match status" value="1"/>
</dbReference>
<dbReference type="Pfam" id="PF13041">
    <property type="entry name" value="PPR_2"/>
    <property type="match status" value="2"/>
</dbReference>
<keyword evidence="2" id="KW-0677">Repeat</keyword>
<protein>
    <recommendedName>
        <fullName evidence="6">Pentatricopeptide repeat-containing protein</fullName>
    </recommendedName>
</protein>
<evidence type="ECO:0008006" key="6">
    <source>
        <dbReference type="Google" id="ProtNLM"/>
    </source>
</evidence>
<sequence>MLSLLKSKLHSSLVLSRHPLLSLYSTTTSPQQSSPHFHELCHLVTSVLGGLDELEASLDRLKPTMTSTLVTQVIDSCKTEAPTRRVLRFFSWARKYPHCQVGNKAFNHAIRVFAKKKDITALNILIEDFQKESRVMESETFSVVAEMLVKMGRENQALGIFKNLDKFKCGQDRIVVTSIVQALCAKGHAKKAEDVVWQHRKMIYGVEDYAYKSLLYGWCFNGDVKEARRVLTEMTLLNVSPDLFCYNTFLRCICKRNLKHNLFALVSEASDVMMEMRSKGIHPNAYSYNILLSCLGRARRVKEACGILNSMRSSGCSPDWVSYYLVVRVLYLSGRFGRGNEIVDEMIENGLMHEPRFYYDLIGVLCGVERVDHAFRLFELMKKRCMGDYGPVYDLLIPRLCREGELEKGRQLWDEAIGRGIALQCSSDTLNLPIKEISKPRKNVEEVET</sequence>
<accession>A0A7J7MZ09</accession>
<evidence type="ECO:0000313" key="4">
    <source>
        <dbReference type="EMBL" id="KAF6160002.1"/>
    </source>
</evidence>
<gene>
    <name evidence="4" type="ORF">GIB67_033086</name>
</gene>
<dbReference type="Pfam" id="PF01535">
    <property type="entry name" value="PPR"/>
    <property type="match status" value="1"/>
</dbReference>
<dbReference type="OrthoDB" id="1585145at2759"/>
<evidence type="ECO:0000256" key="1">
    <source>
        <dbReference type="ARBA" id="ARBA00007626"/>
    </source>
</evidence>
<dbReference type="AlphaFoldDB" id="A0A7J7MZ09"/>
<dbReference type="GO" id="GO:0003729">
    <property type="term" value="F:mRNA binding"/>
    <property type="evidence" value="ECO:0007669"/>
    <property type="project" value="TreeGrafter"/>
</dbReference>
<dbReference type="EMBL" id="JACGCM010001183">
    <property type="protein sequence ID" value="KAF6160002.1"/>
    <property type="molecule type" value="Genomic_DNA"/>
</dbReference>
<dbReference type="PROSITE" id="PS51375">
    <property type="entry name" value="PPR"/>
    <property type="match status" value="2"/>
</dbReference>
<evidence type="ECO:0000313" key="5">
    <source>
        <dbReference type="Proteomes" id="UP000541444"/>
    </source>
</evidence>
<comment type="caution">
    <text evidence="4">The sequence shown here is derived from an EMBL/GenBank/DDBJ whole genome shotgun (WGS) entry which is preliminary data.</text>
</comment>
<dbReference type="NCBIfam" id="TIGR00756">
    <property type="entry name" value="PPR"/>
    <property type="match status" value="2"/>
</dbReference>
<feature type="repeat" description="PPR" evidence="3">
    <location>
        <begin position="207"/>
        <end position="241"/>
    </location>
</feature>
<organism evidence="4 5">
    <name type="scientific">Kingdonia uniflora</name>
    <dbReference type="NCBI Taxonomy" id="39325"/>
    <lineage>
        <taxon>Eukaryota</taxon>
        <taxon>Viridiplantae</taxon>
        <taxon>Streptophyta</taxon>
        <taxon>Embryophyta</taxon>
        <taxon>Tracheophyta</taxon>
        <taxon>Spermatophyta</taxon>
        <taxon>Magnoliopsida</taxon>
        <taxon>Ranunculales</taxon>
        <taxon>Circaeasteraceae</taxon>
        <taxon>Kingdonia</taxon>
    </lineage>
</organism>
<dbReference type="InterPro" id="IPR011990">
    <property type="entry name" value="TPR-like_helical_dom_sf"/>
</dbReference>
<dbReference type="GO" id="GO:0005739">
    <property type="term" value="C:mitochondrion"/>
    <property type="evidence" value="ECO:0007669"/>
    <property type="project" value="TreeGrafter"/>
</dbReference>
<reference evidence="4 5" key="1">
    <citation type="journal article" date="2020" name="IScience">
        <title>Genome Sequencing of the Endangered Kingdonia uniflora (Circaeasteraceae, Ranunculales) Reveals Potential Mechanisms of Evolutionary Specialization.</title>
        <authorList>
            <person name="Sun Y."/>
            <person name="Deng T."/>
            <person name="Zhang A."/>
            <person name="Moore M.J."/>
            <person name="Landis J.B."/>
            <person name="Lin N."/>
            <person name="Zhang H."/>
            <person name="Zhang X."/>
            <person name="Huang J."/>
            <person name="Zhang X."/>
            <person name="Sun H."/>
            <person name="Wang H."/>
        </authorList>
    </citation>
    <scope>NUCLEOTIDE SEQUENCE [LARGE SCALE GENOMIC DNA]</scope>
    <source>
        <strain evidence="4">TB1705</strain>
        <tissue evidence="4">Leaf</tissue>
    </source>
</reference>
<comment type="similarity">
    <text evidence="1">Belongs to the PPR family. P subfamily.</text>
</comment>
<dbReference type="InterPro" id="IPR002885">
    <property type="entry name" value="PPR_rpt"/>
</dbReference>
<name>A0A7J7MZ09_9MAGN</name>